<proteinExistence type="predicted"/>
<keyword evidence="1" id="KW-0812">Transmembrane</keyword>
<comment type="caution">
    <text evidence="3">The sequence shown here is derived from an EMBL/GenBank/DDBJ whole genome shotgun (WGS) entry which is preliminary data.</text>
</comment>
<dbReference type="InterPro" id="IPR000045">
    <property type="entry name" value="Prepilin_IV_endopep_pep"/>
</dbReference>
<evidence type="ECO:0000313" key="4">
    <source>
        <dbReference type="Proteomes" id="UP000297540"/>
    </source>
</evidence>
<protein>
    <recommendedName>
        <fullName evidence="2">Prepilin type IV endopeptidase peptidase domain-containing protein</fullName>
    </recommendedName>
</protein>
<dbReference type="GO" id="GO:0004190">
    <property type="term" value="F:aspartic-type endopeptidase activity"/>
    <property type="evidence" value="ECO:0007669"/>
    <property type="project" value="InterPro"/>
</dbReference>
<keyword evidence="1" id="KW-0472">Membrane</keyword>
<dbReference type="AlphaFoldDB" id="A0A4Y8SB15"/>
<feature type="transmembrane region" description="Helical" evidence="1">
    <location>
        <begin position="25"/>
        <end position="43"/>
    </location>
</feature>
<name>A0A4Y8SB15_9SPHI</name>
<dbReference type="RefSeq" id="WP_133232625.1">
    <property type="nucleotide sequence ID" value="NZ_SOZE01000017.1"/>
</dbReference>
<gene>
    <name evidence="3" type="ORF">E2R66_16850</name>
</gene>
<dbReference type="EMBL" id="SOZE01000017">
    <property type="protein sequence ID" value="TFF36209.1"/>
    <property type="molecule type" value="Genomic_DNA"/>
</dbReference>
<evidence type="ECO:0000256" key="1">
    <source>
        <dbReference type="SAM" id="Phobius"/>
    </source>
</evidence>
<feature type="transmembrane region" description="Helical" evidence="1">
    <location>
        <begin position="55"/>
        <end position="75"/>
    </location>
</feature>
<organism evidence="3 4">
    <name type="scientific">Mucilaginibacter psychrotolerans</name>
    <dbReference type="NCBI Taxonomy" id="1524096"/>
    <lineage>
        <taxon>Bacteria</taxon>
        <taxon>Pseudomonadati</taxon>
        <taxon>Bacteroidota</taxon>
        <taxon>Sphingobacteriia</taxon>
        <taxon>Sphingobacteriales</taxon>
        <taxon>Sphingobacteriaceae</taxon>
        <taxon>Mucilaginibacter</taxon>
    </lineage>
</organism>
<dbReference type="Proteomes" id="UP000297540">
    <property type="component" value="Unassembled WGS sequence"/>
</dbReference>
<sequence>MQAAKIVTLIILVIMFVQDIKSRSIAWPLFPALAVLFVIIRFAPRWSFSGMVIEVAGPLICLSFMLTMVSLYISARYRKWIWITDEMLGWADVLFLACLAFYLPLLNYMLFFIASSIVILLSWLVYQLMSPVKSKFIPFAGCQALLLGGLLVISWLSPFDITSDLWFIKLATR</sequence>
<reference evidence="3 4" key="1">
    <citation type="journal article" date="2017" name="Int. J. Syst. Evol. Microbiol.">
        <title>Mucilaginibacterpsychrotolerans sp. nov., isolated from peatlands.</title>
        <authorList>
            <person name="Deng Y."/>
            <person name="Shen L."/>
            <person name="Xu B."/>
            <person name="Liu Y."/>
            <person name="Gu Z."/>
            <person name="Liu H."/>
            <person name="Zhou Y."/>
        </authorList>
    </citation>
    <scope>NUCLEOTIDE SEQUENCE [LARGE SCALE GENOMIC DNA]</scope>
    <source>
        <strain evidence="3 4">NH7-4</strain>
    </source>
</reference>
<dbReference type="OrthoDB" id="798769at2"/>
<feature type="transmembrane region" description="Helical" evidence="1">
    <location>
        <begin position="109"/>
        <end position="129"/>
    </location>
</feature>
<dbReference type="GO" id="GO:0016020">
    <property type="term" value="C:membrane"/>
    <property type="evidence" value="ECO:0007669"/>
    <property type="project" value="InterPro"/>
</dbReference>
<keyword evidence="4" id="KW-1185">Reference proteome</keyword>
<feature type="domain" description="Prepilin type IV endopeptidase peptidase" evidence="2">
    <location>
        <begin position="6"/>
        <end position="121"/>
    </location>
</feature>
<feature type="transmembrane region" description="Helical" evidence="1">
    <location>
        <begin position="136"/>
        <end position="156"/>
    </location>
</feature>
<evidence type="ECO:0000313" key="3">
    <source>
        <dbReference type="EMBL" id="TFF36209.1"/>
    </source>
</evidence>
<keyword evidence="1" id="KW-1133">Transmembrane helix</keyword>
<evidence type="ECO:0000259" key="2">
    <source>
        <dbReference type="Pfam" id="PF01478"/>
    </source>
</evidence>
<dbReference type="Pfam" id="PF01478">
    <property type="entry name" value="Peptidase_A24"/>
    <property type="match status" value="1"/>
</dbReference>
<accession>A0A4Y8SB15</accession>